<proteinExistence type="predicted"/>
<dbReference type="Gene3D" id="3.40.50.300">
    <property type="entry name" value="P-loop containing nucleotide triphosphate hydrolases"/>
    <property type="match status" value="2"/>
</dbReference>
<keyword evidence="5" id="KW-0472">Membrane</keyword>
<dbReference type="SUPFAM" id="SSF49879">
    <property type="entry name" value="SMAD/FHA domain"/>
    <property type="match status" value="1"/>
</dbReference>
<feature type="domain" description="FHA" evidence="6">
    <location>
        <begin position="113"/>
        <end position="162"/>
    </location>
</feature>
<keyword evidence="2 4" id="KW-0547">Nucleotide-binding</keyword>
<evidence type="ECO:0000256" key="4">
    <source>
        <dbReference type="PROSITE-ProRule" id="PRU00289"/>
    </source>
</evidence>
<dbReference type="CDD" id="cd00060">
    <property type="entry name" value="FHA"/>
    <property type="match status" value="1"/>
</dbReference>
<feature type="transmembrane region" description="Helical" evidence="5">
    <location>
        <begin position="260"/>
        <end position="282"/>
    </location>
</feature>
<evidence type="ECO:0000313" key="9">
    <source>
        <dbReference type="Proteomes" id="UP000187412"/>
    </source>
</evidence>
<comment type="caution">
    <text evidence="8">The sequence shown here is derived from an EMBL/GenBank/DDBJ whole genome shotgun (WGS) entry which is preliminary data.</text>
</comment>
<dbReference type="PROSITE" id="PS50901">
    <property type="entry name" value="FTSK"/>
    <property type="match status" value="2"/>
</dbReference>
<keyword evidence="3 4" id="KW-0067">ATP-binding</keyword>
<keyword evidence="9" id="KW-1185">Reference proteome</keyword>
<dbReference type="InterPro" id="IPR000253">
    <property type="entry name" value="FHA_dom"/>
</dbReference>
<accession>A0ABX3H061</accession>
<dbReference type="EMBL" id="MPTB01000042">
    <property type="protein sequence ID" value="OMD41986.1"/>
    <property type="molecule type" value="Genomic_DNA"/>
</dbReference>
<dbReference type="InterPro" id="IPR008984">
    <property type="entry name" value="SMAD_FHA_dom_sf"/>
</dbReference>
<reference evidence="8 9" key="1">
    <citation type="submission" date="2016-10" db="EMBL/GenBank/DDBJ databases">
        <title>Paenibacillus species isolates.</title>
        <authorList>
            <person name="Beno S.M."/>
        </authorList>
    </citation>
    <scope>NUCLEOTIDE SEQUENCE [LARGE SCALE GENOMIC DNA]</scope>
    <source>
        <strain evidence="8 9">FSL H7-0744</strain>
    </source>
</reference>
<evidence type="ECO:0000313" key="8">
    <source>
        <dbReference type="EMBL" id="OMD41986.1"/>
    </source>
</evidence>
<feature type="domain" description="FtsK" evidence="7">
    <location>
        <begin position="681"/>
        <end position="890"/>
    </location>
</feature>
<protein>
    <submittedName>
        <fullName evidence="8">Type VII secretion protein EssC</fullName>
    </submittedName>
</protein>
<dbReference type="PANTHER" id="PTHR22683">
    <property type="entry name" value="SPORULATION PROTEIN RELATED"/>
    <property type="match status" value="1"/>
</dbReference>
<dbReference type="Pfam" id="PF00498">
    <property type="entry name" value="FHA"/>
    <property type="match status" value="1"/>
</dbReference>
<dbReference type="SMART" id="SM00240">
    <property type="entry name" value="FHA"/>
    <property type="match status" value="1"/>
</dbReference>
<name>A0ABX3H061_PAEBO</name>
<dbReference type="InterPro" id="IPR050206">
    <property type="entry name" value="FtsK/SpoIIIE/SftA"/>
</dbReference>
<evidence type="ECO:0000259" key="7">
    <source>
        <dbReference type="PROSITE" id="PS50901"/>
    </source>
</evidence>
<dbReference type="Pfam" id="PF01580">
    <property type="entry name" value="FtsK_SpoIIIE"/>
    <property type="match status" value="2"/>
</dbReference>
<keyword evidence="5" id="KW-1133">Transmembrane helix</keyword>
<dbReference type="NCBIfam" id="TIGR03928">
    <property type="entry name" value="T7_EssCb_Firm"/>
    <property type="match status" value="1"/>
</dbReference>
<feature type="transmembrane region" description="Helical" evidence="5">
    <location>
        <begin position="294"/>
        <end position="315"/>
    </location>
</feature>
<keyword evidence="1" id="KW-0677">Repeat</keyword>
<dbReference type="InterPro" id="IPR027417">
    <property type="entry name" value="P-loop_NTPase"/>
</dbReference>
<dbReference type="SUPFAM" id="SSF52540">
    <property type="entry name" value="P-loop containing nucleoside triphosphate hydrolases"/>
    <property type="match status" value="2"/>
</dbReference>
<dbReference type="PANTHER" id="PTHR22683:SF1">
    <property type="entry name" value="TYPE VII SECRETION SYSTEM PROTEIN ESSC"/>
    <property type="match status" value="1"/>
</dbReference>
<evidence type="ECO:0000256" key="3">
    <source>
        <dbReference type="ARBA" id="ARBA00022840"/>
    </source>
</evidence>
<dbReference type="InterPro" id="IPR002543">
    <property type="entry name" value="FtsK_dom"/>
</dbReference>
<feature type="binding site" evidence="4">
    <location>
        <begin position="1053"/>
        <end position="1060"/>
    </location>
    <ligand>
        <name>ATP</name>
        <dbReference type="ChEBI" id="CHEBI:30616"/>
    </ligand>
</feature>
<dbReference type="PROSITE" id="PS50006">
    <property type="entry name" value="FHA_DOMAIN"/>
    <property type="match status" value="1"/>
</dbReference>
<keyword evidence="5" id="KW-0812">Transmembrane</keyword>
<sequence length="1541" mass="174208">MQLSLLKDTVIYTCVLPEKQKGQYWITQRNEQNYEENVISIEGIEGKWILKSNKQAVILDSNKSTIKEIAIEPMNMYSIHLIRTNEYVVLFSEPVSRDRNTFKKLKFHANSKITIGRAENCNLHYANKYTSSLHAELLINGSTLTIQDQSSANGTFVNGKRVTSKVLKLGDVVYIIGLKIIIGPDFIAVNNPDGQLKIKGAAFQPYVKQTAAVVEEEELEEIAISSEFFYRSPRFKRDIQQAEFVIDPPPSLGNMEQLPIMLMLGPSITMGMASLFTGLFALQNALSSGGNVRNAMPTLVMSMSMLLGTILWPILARRHESKRRSRRNQERNVKYKAYLEQLRQKIADKCAYQSDILHENLVTVEDCVGRIEQKKRNLWERTRRHNDFLSLRLGLGTVNLQAEIKHPEIRFSLDEDELRKELEEFIKEPKLLKNVPLPLLLTEDWIAGIIGTREAAVMLTKQLILQLTALHSYDELKLVFLYDTKEQDTWGFVKWLPHVWNEEGSLRFVATELNEVKELSTYLEKELSAREMLSSDEEIRELSPYYVIIAADKQLAGKAEIINGILKQKKNLGFSILHLYDQLMHLPKECSMVIECDGEDSNIFDKDNISGKAVSFRPDPYEIRNELALAVRLANIKLDTSGSKYNLPDMLTFLDMFGVGKIEHLNALTRWRDNDPVLSLGTPIGVDTTGALFQLDLHEKFHGPHGLIAGMTGSGKSEFIMTFILSLAVNYHPHEVAFILIDYKGGGMASAFSSLPHLAGTITNLDGAAVKRSLISIQSELKRRQAIFQDIHSRLGLSNIDIYKYQRLYREGQVSEPLQHLFIISDEFAELKTQQPEFMDQLVSAARIGRSLGIHLILATQKPAGVVDDQIWSNSKFRISLKVQERADSMDVIKRPDAAELSVTGRFYVQVGFNELFELGQSAWAGAPYEPSDRMERTPDQNLTIIDTLGRIVKQTAVNKRKIRQANPEKQISKINEYLSNIAIEEGIKIRPLWLEPIPAVIYLHELKKKYPNSPSFYGEINPVIGEVDDPVNQRQLPMTFPLSRDGNAIVYGTAGSGKTVFLTTLIFSLIEQYTPEEINIYILDFGSETLGAFSEAPHVGDVVFSHDSERVNKLFQMLQQKIEQRKKIFSPYGGDFGSYNRVSAEQEPSILVIIHNYSVFTELFEGKEEMISLLSREGLKYGIYFMLTALNTGAVRYKNLQNFKQLYVLQLNDPSDYSGVLGNVGGVYPSKLKGRGIFKKDNVYEFQLAHIQANGNNLLNELRSTCSSYAKQWTGTPAEQIPILPDKVDLAFLKKDIHRWKDGLIPVGVEKDSLKVSYMELSQSYIQLVASRDHDMTTFMQGLVEVLSEQGSSDSELLVLDANRQFTEDFQRKCRYINDHSDAAEQAVIELFNMLVLRNNAFKDALAAGQPVPVFNKLTVIVLSVSALLSRLSVDAKDKWKVLLEKGSAAYQVHFILAERAANIATFSYEAWFKEHVAGGEGIWIGDGFTDQYHMKPARFSQEMYREIGDDFGYVVHRGKAVLVKLLSASALVEEEVPVG</sequence>
<evidence type="ECO:0000256" key="5">
    <source>
        <dbReference type="SAM" id="Phobius"/>
    </source>
</evidence>
<evidence type="ECO:0000259" key="6">
    <source>
        <dbReference type="PROSITE" id="PS50006"/>
    </source>
</evidence>
<organism evidence="8 9">
    <name type="scientific">Paenibacillus borealis</name>
    <dbReference type="NCBI Taxonomy" id="160799"/>
    <lineage>
        <taxon>Bacteria</taxon>
        <taxon>Bacillati</taxon>
        <taxon>Bacillota</taxon>
        <taxon>Bacilli</taxon>
        <taxon>Bacillales</taxon>
        <taxon>Paenibacillaceae</taxon>
        <taxon>Paenibacillus</taxon>
    </lineage>
</organism>
<evidence type="ECO:0000256" key="2">
    <source>
        <dbReference type="ARBA" id="ARBA00022741"/>
    </source>
</evidence>
<feature type="domain" description="FtsK" evidence="7">
    <location>
        <begin position="1036"/>
        <end position="1219"/>
    </location>
</feature>
<dbReference type="Proteomes" id="UP000187412">
    <property type="component" value="Unassembled WGS sequence"/>
</dbReference>
<dbReference type="InterPro" id="IPR023839">
    <property type="entry name" value="Firmicutes_EssC_C"/>
</dbReference>
<dbReference type="RefSeq" id="WP_076113451.1">
    <property type="nucleotide sequence ID" value="NZ_MPTB01000042.1"/>
</dbReference>
<dbReference type="Gene3D" id="2.60.200.20">
    <property type="match status" value="1"/>
</dbReference>
<feature type="binding site" evidence="4">
    <location>
        <begin position="710"/>
        <end position="717"/>
    </location>
    <ligand>
        <name>ATP</name>
        <dbReference type="ChEBI" id="CHEBI:30616"/>
    </ligand>
</feature>
<evidence type="ECO:0000256" key="1">
    <source>
        <dbReference type="ARBA" id="ARBA00022737"/>
    </source>
</evidence>
<gene>
    <name evidence="8" type="ORF">BSK56_26300</name>
</gene>